<dbReference type="InterPro" id="IPR056032">
    <property type="entry name" value="DUF7613"/>
</dbReference>
<feature type="domain" description="DUF7611" evidence="3">
    <location>
        <begin position="1086"/>
        <end position="1241"/>
    </location>
</feature>
<evidence type="ECO:0000259" key="5">
    <source>
        <dbReference type="Pfam" id="PF24588"/>
    </source>
</evidence>
<sequence length="1682" mass="187439">MSRSYCLKSSVSKLSCIACQHGEVKMVSLFGSSNKHDNENEPNGESASATEPRRSAEDLRPAPNEHTRLLPNRLDSDRPFLTADDPAVSPYNLWAVRVTRYATVLFAIISFIWWALLLVATFVTPPGMHTRGSGFYSFSYASLSLFTILFVLVFFGAPSRAVRMLSVFMAFMLFVDMIITLAVQRNRHEEGWVGITSVIWALFVSLWALIADRTVKWGKAEEEERLTGRIETRRSVLEWTAVLFSTIAYVVLSIVVVLLTLTLIVRSLDAGVAPPGKRYWVDGDKYQIHVHCEGYHTNTMGKKLPTVLFEGGEVPVENGLWQFADNAVKNGSITRYCFADRPGFAWSDTAPSPLSAGMATDALSEALARAGETGPWVVAGAGIGSMYTRVFSSRHGKEVRGIMLIDPIHEDLLGRFATPGRGFLLWLRGVISPLGLDRLPGALFKGRNGNDRIWGCAALQGGKTIFAKLQESLVADTLSKRDVTSARAIQYPATPLVLISSGVEMRRDSQWEDKQRDLSQLTRKLQYWDIVEKAPHQVWSTFEGRERIEKRLKEMVHEFVVPSTMDSDTQVEEGRSSRRGRLMGKLFGAKDNKDRKQTDNALNVNDFLHASSDSLHPTTAPSAPPLPTLSKLDTRNASRYPQAHDVGGGSQNSVPLQIRPKTPPRAPKKNRRGCIVRFADTQPEVIGEGGDESPHPTIEISKQKKLRPPPSARAPSAYEEPPKPADPPPYDDFIPNSIKRIQTGYTSAREATASRQGDVPGVAARTRFLDTSNSRAKDENRRSFLEIQQAEMRQAEGKAFAEAARSAGTSQAQQQQHAQQRDWEDAIEIKQSPLDRLRSSPHPAALGPAPAAAPPQYSSARPISPETQYNTQYNKPPSQPDQSPSSVYSTLSGHGQQANISRQQSVNSHYAGSTMAPPSSATNRQPSFNLQDAPTPMGDDALMIFVTRTRHLSELFRLHAETVRPVGACSTPELIRAALWWFLKGRMGLENAIRARPGSPKEQMQNEMERQQAYTNLAKAHWLSEEAIPEMMSNKRLPPDSEVDEARKLVVSALGKLAGSMKRNGFLPPEEAFLPQTIDKSIWVEYPKLSQDMIALLTGNSAAAMSGVLQTPTVREGLDALPINDTPDIFNFSRISVDAYLMEQGRESQSYHFKSLLSAVRARNQASLNLVLASQNGEVHLRISEDKNTGPTWNDVRWRSETCIIEIFLPRGFKIAVQCMQQDFRMIWNMYEFGNKTQDTLYPRQDEQCIFHATLRTFQFFDADAQSRSFPKVPVPSCDIALFEKYLKEKTPTGPRTFHRGYRLAVVSGPHTRTLSGINLPWTPQQPIPYGFLRGEGGDPALLLKCDNGRYKGSMVLSFKDEAERLNFHTLLTGTAVQNDETIYADVPLVGYTLSHSLNDSKGLPGISKLPWQSVRVINDDHGGDDMPPTVLSDKLRVIVDSKVGTIADRANVETGELRVRLEVSDAKTLVVLRRPQNDVTMAVSDSQVGRESPKEMEQTLQMLQTTQSIRTFKFPSLKDLHAFQAALTGFQVKYDSLAVGFSITRRRMVVPVHKKWEAGWTRVQVVQQDTVPQLLAFFPDFKHGQCMNFVLKGTDVYETFSRSGKFGLRFVDAKFPLPRMPDDNEGPTDDMGFICLDFPDLPGEHDDVSFLFEKEADRERLCQCLPAPVKGGSRLASKINF</sequence>
<evidence type="ECO:0000259" key="3">
    <source>
        <dbReference type="Pfam" id="PF24586"/>
    </source>
</evidence>
<feature type="compositionally biased region" description="Polar residues" evidence="1">
    <location>
        <begin position="887"/>
        <end position="932"/>
    </location>
</feature>
<evidence type="ECO:0000259" key="6">
    <source>
        <dbReference type="Pfam" id="PF24589"/>
    </source>
</evidence>
<feature type="region of interest" description="Disordered" evidence="1">
    <location>
        <begin position="613"/>
        <end position="632"/>
    </location>
</feature>
<feature type="region of interest" description="Disordered" evidence="1">
    <location>
        <begin position="32"/>
        <end position="72"/>
    </location>
</feature>
<feature type="compositionally biased region" description="Polar residues" evidence="1">
    <location>
        <begin position="865"/>
        <end position="875"/>
    </location>
</feature>
<evidence type="ECO:0000256" key="1">
    <source>
        <dbReference type="SAM" id="MobiDB-lite"/>
    </source>
</evidence>
<dbReference type="InterPro" id="IPR019431">
    <property type="entry name" value="DUF2417"/>
</dbReference>
<dbReference type="Pfam" id="PF24587">
    <property type="entry name" value="DUF7612"/>
    <property type="match status" value="1"/>
</dbReference>
<dbReference type="Gene3D" id="3.40.50.1820">
    <property type="entry name" value="alpha/beta hydrolase"/>
    <property type="match status" value="1"/>
</dbReference>
<keyword evidence="2" id="KW-1133">Transmembrane helix</keyword>
<dbReference type="Pfam" id="PF24588">
    <property type="entry name" value="DUF7613"/>
    <property type="match status" value="1"/>
</dbReference>
<keyword evidence="2" id="KW-0472">Membrane</keyword>
<feature type="transmembrane region" description="Helical" evidence="2">
    <location>
        <begin position="135"/>
        <end position="157"/>
    </location>
</feature>
<feature type="transmembrane region" description="Helical" evidence="2">
    <location>
        <begin position="164"/>
        <end position="185"/>
    </location>
</feature>
<dbReference type="STRING" id="100787.A0A0G4MM05"/>
<accession>A0A0G4MM05</accession>
<dbReference type="Pfam" id="PF10329">
    <property type="entry name" value="DUF2417"/>
    <property type="match status" value="1"/>
</dbReference>
<feature type="compositionally biased region" description="Basic and acidic residues" evidence="1">
    <location>
        <begin position="588"/>
        <end position="598"/>
    </location>
</feature>
<reference evidence="7 8" key="1">
    <citation type="submission" date="2015-05" db="EMBL/GenBank/DDBJ databases">
        <authorList>
            <person name="Wang D.B."/>
            <person name="Wang M."/>
        </authorList>
    </citation>
    <scope>NUCLEOTIDE SEQUENCE [LARGE SCALE GENOMIC DNA]</scope>
    <source>
        <strain evidence="7">VL1</strain>
    </source>
</reference>
<feature type="compositionally biased region" description="Low complexity" evidence="1">
    <location>
        <begin position="840"/>
        <end position="862"/>
    </location>
</feature>
<keyword evidence="2" id="KW-0812">Transmembrane</keyword>
<dbReference type="InterPro" id="IPR029058">
    <property type="entry name" value="AB_hydrolase_fold"/>
</dbReference>
<feature type="region of interest" description="Disordered" evidence="1">
    <location>
        <begin position="565"/>
        <end position="598"/>
    </location>
</feature>
<dbReference type="SUPFAM" id="SSF53474">
    <property type="entry name" value="alpha/beta-Hydrolases"/>
    <property type="match status" value="1"/>
</dbReference>
<feature type="region of interest" description="Disordered" evidence="1">
    <location>
        <begin position="795"/>
        <end position="823"/>
    </location>
</feature>
<feature type="region of interest" description="Disordered" evidence="1">
    <location>
        <begin position="836"/>
        <end position="935"/>
    </location>
</feature>
<dbReference type="InterPro" id="IPR056031">
    <property type="entry name" value="DUF7612"/>
</dbReference>
<dbReference type="Pfam" id="PF24589">
    <property type="entry name" value="DUF7614"/>
    <property type="match status" value="1"/>
</dbReference>
<name>A0A0G4MM05_VERLO</name>
<organism evidence="7 8">
    <name type="scientific">Verticillium longisporum</name>
    <name type="common">Verticillium dahliae var. longisporum</name>
    <dbReference type="NCBI Taxonomy" id="100787"/>
    <lineage>
        <taxon>Eukaryota</taxon>
        <taxon>Fungi</taxon>
        <taxon>Dikarya</taxon>
        <taxon>Ascomycota</taxon>
        <taxon>Pezizomycotina</taxon>
        <taxon>Sordariomycetes</taxon>
        <taxon>Hypocreomycetidae</taxon>
        <taxon>Glomerellales</taxon>
        <taxon>Plectosphaerellaceae</taxon>
        <taxon>Verticillium</taxon>
    </lineage>
</organism>
<feature type="domain" description="DUF7613" evidence="5">
    <location>
        <begin position="1378"/>
        <end position="1529"/>
    </location>
</feature>
<evidence type="ECO:0000259" key="4">
    <source>
        <dbReference type="Pfam" id="PF24587"/>
    </source>
</evidence>
<feature type="domain" description="DUF7614" evidence="6">
    <location>
        <begin position="1535"/>
        <end position="1667"/>
    </location>
</feature>
<evidence type="ECO:0000313" key="8">
    <source>
        <dbReference type="Proteomes" id="UP000044602"/>
    </source>
</evidence>
<dbReference type="InterPro" id="IPR056033">
    <property type="entry name" value="DUF7614"/>
</dbReference>
<evidence type="ECO:0000313" key="7">
    <source>
        <dbReference type="EMBL" id="CRK35120.1"/>
    </source>
</evidence>
<keyword evidence="8" id="KW-1185">Reference proteome</keyword>
<dbReference type="EMBL" id="CVQH01023416">
    <property type="protein sequence ID" value="CRK35120.1"/>
    <property type="molecule type" value="Genomic_DNA"/>
</dbReference>
<dbReference type="Proteomes" id="UP000044602">
    <property type="component" value="Unassembled WGS sequence"/>
</dbReference>
<gene>
    <name evidence="7" type="ORF">BN1708_006632</name>
</gene>
<feature type="transmembrane region" description="Helical" evidence="2">
    <location>
        <begin position="191"/>
        <end position="210"/>
    </location>
</feature>
<feature type="transmembrane region" description="Helical" evidence="2">
    <location>
        <begin position="239"/>
        <end position="265"/>
    </location>
</feature>
<feature type="compositionally biased region" description="Basic and acidic residues" evidence="1">
    <location>
        <begin position="51"/>
        <end position="72"/>
    </location>
</feature>
<feature type="region of interest" description="Disordered" evidence="1">
    <location>
        <begin position="639"/>
        <end position="782"/>
    </location>
</feature>
<protein>
    <submittedName>
        <fullName evidence="7">Uncharacterized protein</fullName>
    </submittedName>
</protein>
<evidence type="ECO:0000256" key="2">
    <source>
        <dbReference type="SAM" id="Phobius"/>
    </source>
</evidence>
<feature type="transmembrane region" description="Helical" evidence="2">
    <location>
        <begin position="101"/>
        <end position="123"/>
    </location>
</feature>
<dbReference type="InterPro" id="IPR056030">
    <property type="entry name" value="DUF7611"/>
</dbReference>
<dbReference type="Pfam" id="PF24586">
    <property type="entry name" value="DUF7611"/>
    <property type="match status" value="1"/>
</dbReference>
<proteinExistence type="predicted"/>
<feature type="domain" description="DUF7612" evidence="4">
    <location>
        <begin position="1243"/>
        <end position="1375"/>
    </location>
</feature>